<dbReference type="GO" id="GO:0005524">
    <property type="term" value="F:ATP binding"/>
    <property type="evidence" value="ECO:0007669"/>
    <property type="project" value="UniProtKB-KW"/>
</dbReference>
<evidence type="ECO:0000256" key="5">
    <source>
        <dbReference type="ARBA" id="ARBA00022741"/>
    </source>
</evidence>
<keyword evidence="8" id="KW-1133">Transmembrane helix</keyword>
<dbReference type="Proteomes" id="UP000602124">
    <property type="component" value="Unassembled WGS sequence"/>
</dbReference>
<evidence type="ECO:0000256" key="7">
    <source>
        <dbReference type="ARBA" id="ARBA00022840"/>
    </source>
</evidence>
<keyword evidence="3" id="KW-0597">Phosphoprotein</keyword>
<dbReference type="InterPro" id="IPR011102">
    <property type="entry name" value="Sig_transdc_His_kinase_HWE"/>
</dbReference>
<dbReference type="EMBL" id="JAEKMH010000003">
    <property type="protein sequence ID" value="MBJ3785727.1"/>
    <property type="molecule type" value="Genomic_DNA"/>
</dbReference>
<feature type="transmembrane region" description="Helical" evidence="8">
    <location>
        <begin position="20"/>
        <end position="43"/>
    </location>
</feature>
<proteinExistence type="predicted"/>
<feature type="domain" description="Signal transduction histidine kinase HWE region" evidence="9">
    <location>
        <begin position="367"/>
        <end position="449"/>
    </location>
</feature>
<dbReference type="EC" id="2.7.13.3" evidence="2"/>
<evidence type="ECO:0000256" key="4">
    <source>
        <dbReference type="ARBA" id="ARBA00022679"/>
    </source>
</evidence>
<keyword evidence="11" id="KW-1185">Reference proteome</keyword>
<dbReference type="AlphaFoldDB" id="A0A934J0R1"/>
<evidence type="ECO:0000256" key="2">
    <source>
        <dbReference type="ARBA" id="ARBA00012438"/>
    </source>
</evidence>
<evidence type="ECO:0000256" key="1">
    <source>
        <dbReference type="ARBA" id="ARBA00000085"/>
    </source>
</evidence>
<protein>
    <recommendedName>
        <fullName evidence="2">histidine kinase</fullName>
        <ecNumber evidence="2">2.7.13.3</ecNumber>
    </recommendedName>
</protein>
<dbReference type="RefSeq" id="WP_198876958.1">
    <property type="nucleotide sequence ID" value="NZ_JAEKMH010000003.1"/>
</dbReference>
<name>A0A934J0R1_9HYPH</name>
<organism evidence="10 11">
    <name type="scientific">Devosia sediminis</name>
    <dbReference type="NCBI Taxonomy" id="2798801"/>
    <lineage>
        <taxon>Bacteria</taxon>
        <taxon>Pseudomonadati</taxon>
        <taxon>Pseudomonadota</taxon>
        <taxon>Alphaproteobacteria</taxon>
        <taxon>Hyphomicrobiales</taxon>
        <taxon>Devosiaceae</taxon>
        <taxon>Devosia</taxon>
    </lineage>
</organism>
<reference evidence="10" key="1">
    <citation type="submission" date="2020-12" db="EMBL/GenBank/DDBJ databases">
        <title>Devosia sp. MSA67 isolated from Mo River.</title>
        <authorList>
            <person name="Ma F."/>
            <person name="Zi Z."/>
        </authorList>
    </citation>
    <scope>NUCLEOTIDE SEQUENCE</scope>
    <source>
        <strain evidence="10">MSA67</strain>
    </source>
</reference>
<feature type="transmembrane region" description="Helical" evidence="8">
    <location>
        <begin position="288"/>
        <end position="307"/>
    </location>
</feature>
<dbReference type="PANTHER" id="PTHR41523">
    <property type="entry name" value="TWO-COMPONENT SYSTEM SENSOR PROTEIN"/>
    <property type="match status" value="1"/>
</dbReference>
<keyword evidence="4" id="KW-0808">Transferase</keyword>
<accession>A0A934J0R1</accession>
<sequence length="568" mass="61375">MADTTAPDAAGSRVRRGWPISVYLIGMVLAILLPALGVALVLINRTNDAQQDVLAALTNATVQAMGQSIDREITGMATTLRVLSSSESIEIGDLNGLYDRAVTALAGTGSYLLAVDGDMQQLLNTRAEFGIPLGRTSDPETAQRAIERGVATISPIFYGQTAKAYVFNVWLPIDDRAPIRLITLTQNAQNLVPALQSRQLPDGWHAALVDTNNAVIAATADAALDIGEILPIRQWNESGDSDDWAQEDLEGQRVVTAEWRSGYTGWRIIAWASSAQVQKPLQDSVLQLAVWGLAIALLASAVAAIIGRRIGSSVQGLRLDAMRLGRGEAVYPRTYPIAEIAEVSQALAESSEQRLTADRDIRFLMRELAHRSKNQMAVIAAMAKQTARGATDIQSYVAALERRIMGLARSTDLLLAHGRAGVMLAELINQQLAAFRPPEADRVTISGPDLRINPQGAQILGMALHELATNATRYGAFAETTGRLELTWTTDKDMLSMRWREYLGRPLVVGERSGFGTIVLRTMVGGALGAQVDRNVHEYGVEWLFEVPLSALDPAFAAARPDDPAPDA</sequence>
<gene>
    <name evidence="10" type="ORF">JEQ47_13455</name>
</gene>
<keyword evidence="8" id="KW-0812">Transmembrane</keyword>
<keyword evidence="8" id="KW-0472">Membrane</keyword>
<evidence type="ECO:0000313" key="10">
    <source>
        <dbReference type="EMBL" id="MBJ3785727.1"/>
    </source>
</evidence>
<comment type="catalytic activity">
    <reaction evidence="1">
        <text>ATP + protein L-histidine = ADP + protein N-phospho-L-histidine.</text>
        <dbReference type="EC" id="2.7.13.3"/>
    </reaction>
</comment>
<dbReference type="GO" id="GO:0004673">
    <property type="term" value="F:protein histidine kinase activity"/>
    <property type="evidence" value="ECO:0007669"/>
    <property type="project" value="UniProtKB-EC"/>
</dbReference>
<evidence type="ECO:0000256" key="3">
    <source>
        <dbReference type="ARBA" id="ARBA00022553"/>
    </source>
</evidence>
<comment type="caution">
    <text evidence="10">The sequence shown here is derived from an EMBL/GenBank/DDBJ whole genome shotgun (WGS) entry which is preliminary data.</text>
</comment>
<evidence type="ECO:0000256" key="6">
    <source>
        <dbReference type="ARBA" id="ARBA00022777"/>
    </source>
</evidence>
<keyword evidence="6 10" id="KW-0418">Kinase</keyword>
<dbReference type="SMART" id="SM00911">
    <property type="entry name" value="HWE_HK"/>
    <property type="match status" value="1"/>
</dbReference>
<keyword evidence="5" id="KW-0547">Nucleotide-binding</keyword>
<keyword evidence="7" id="KW-0067">ATP-binding</keyword>
<dbReference type="Pfam" id="PF07536">
    <property type="entry name" value="HWE_HK"/>
    <property type="match status" value="1"/>
</dbReference>
<dbReference type="PANTHER" id="PTHR41523:SF7">
    <property type="entry name" value="HISTIDINE KINASE"/>
    <property type="match status" value="1"/>
</dbReference>
<evidence type="ECO:0000259" key="9">
    <source>
        <dbReference type="SMART" id="SM00911"/>
    </source>
</evidence>
<evidence type="ECO:0000256" key="8">
    <source>
        <dbReference type="SAM" id="Phobius"/>
    </source>
</evidence>
<evidence type="ECO:0000313" key="11">
    <source>
        <dbReference type="Proteomes" id="UP000602124"/>
    </source>
</evidence>